<dbReference type="EMBL" id="CCKQ01008349">
    <property type="protein sequence ID" value="CDW79795.1"/>
    <property type="molecule type" value="Genomic_DNA"/>
</dbReference>
<dbReference type="AlphaFoldDB" id="A0A078ABX3"/>
<keyword evidence="2" id="KW-0812">Transmembrane</keyword>
<evidence type="ECO:0000256" key="1">
    <source>
        <dbReference type="SAM" id="MobiDB-lite"/>
    </source>
</evidence>
<feature type="compositionally biased region" description="Basic residues" evidence="1">
    <location>
        <begin position="419"/>
        <end position="445"/>
    </location>
</feature>
<feature type="region of interest" description="Disordered" evidence="1">
    <location>
        <begin position="411"/>
        <end position="452"/>
    </location>
</feature>
<feature type="transmembrane region" description="Helical" evidence="2">
    <location>
        <begin position="122"/>
        <end position="143"/>
    </location>
</feature>
<protein>
    <recommendedName>
        <fullName evidence="5">Transmembrane protein</fullName>
    </recommendedName>
</protein>
<sequence length="816" mass="93806">MKPNYMVYPQFSLYQSAEKETKQISKIEEEENKNLISTDSSISTNQDQLQKASDHPVFVRKLQEARVSFEGIQNTLKKYSAVLGCISAVFLVINLFSIAGFQRMAKHQARSGKVEASFDANAAKFSSILACFIWAAICVKCFMSYKASQTLNVQVVQATSKKGLIIIAFIGIISLFKMRQEFNSVQTLKKSSNAAAGSKQRNLWGLKNLKSIDWDEIADTKNWDFDEVEKYIDNTLDSAKDKADIVIDNVHTYVDQNQDVINKVEKDVNGIYETGKEFSSDAYDTIKDASHSVIEKADDVQEYARDSYEKIKDDIENGETKRPSRNLSIKSFVEKILDFANLNKSESNTTEPITENENEDEDEQHDEGHEDEQKYVDQTTTSNSTDPFSIDEYLWEIIKPQVDPVPEEFFNATEEEPKKKVHPNKRGKKDRKDKKHRNEKKHHENKKQEIEKKLDEKIEVLDHEMEKLDSEWDKFQEEMQNFDKQFEELNKRMEKFQEEMENKTKQSNSEVEESEDDDEEDDDYPWDQEDADDWETSMMPGFNAHNKKHKKGGFGFFKNFFDQDNKNKRDHKFKDHKQKDLPHGKKEKMIPQKHHKLEASPVEVVEFKPAQTLAQEKPQKEHKKVMKGMSPFKVKVLSGLSSVLIIALVAGLQYQIMKFQKALNKFSYLNGLNSNSNAIVVTPEQAKIILSSVASPNQHQAASEIIDSHIQPVSEVSEENYSPPLLQQQTFSMPPVGTQNSQYLVNDPVSIMDLINKKKAQLQEQQPQVQVQQQNPITLPPMQLTQEQIAQLILQNQQLRAEVSATQTIKHVNNLV</sequence>
<organism evidence="3 4">
    <name type="scientific">Stylonychia lemnae</name>
    <name type="common">Ciliate</name>
    <dbReference type="NCBI Taxonomy" id="5949"/>
    <lineage>
        <taxon>Eukaryota</taxon>
        <taxon>Sar</taxon>
        <taxon>Alveolata</taxon>
        <taxon>Ciliophora</taxon>
        <taxon>Intramacronucleata</taxon>
        <taxon>Spirotrichea</taxon>
        <taxon>Stichotrichia</taxon>
        <taxon>Sporadotrichida</taxon>
        <taxon>Oxytrichidae</taxon>
        <taxon>Stylonychinae</taxon>
        <taxon>Stylonychia</taxon>
    </lineage>
</organism>
<feature type="transmembrane region" description="Helical" evidence="2">
    <location>
        <begin position="163"/>
        <end position="180"/>
    </location>
</feature>
<evidence type="ECO:0000313" key="3">
    <source>
        <dbReference type="EMBL" id="CDW79795.1"/>
    </source>
</evidence>
<feature type="compositionally biased region" description="Polar residues" evidence="1">
    <location>
        <begin position="343"/>
        <end position="353"/>
    </location>
</feature>
<proteinExistence type="predicted"/>
<feature type="transmembrane region" description="Helical" evidence="2">
    <location>
        <begin position="79"/>
        <end position="101"/>
    </location>
</feature>
<feature type="compositionally biased region" description="Basic and acidic residues" evidence="1">
    <location>
        <begin position="489"/>
        <end position="504"/>
    </location>
</feature>
<feature type="compositionally biased region" description="Acidic residues" evidence="1">
    <location>
        <begin position="510"/>
        <end position="534"/>
    </location>
</feature>
<feature type="compositionally biased region" description="Polar residues" evidence="1">
    <location>
        <begin position="376"/>
        <end position="387"/>
    </location>
</feature>
<dbReference type="Proteomes" id="UP000039865">
    <property type="component" value="Unassembled WGS sequence"/>
</dbReference>
<evidence type="ECO:0000256" key="2">
    <source>
        <dbReference type="SAM" id="Phobius"/>
    </source>
</evidence>
<reference evidence="3 4" key="1">
    <citation type="submission" date="2014-06" db="EMBL/GenBank/DDBJ databases">
        <authorList>
            <person name="Swart Estienne"/>
        </authorList>
    </citation>
    <scope>NUCLEOTIDE SEQUENCE [LARGE SCALE GENOMIC DNA]</scope>
    <source>
        <strain evidence="3 4">130c</strain>
    </source>
</reference>
<name>A0A078ABX3_STYLE</name>
<feature type="region of interest" description="Disordered" evidence="1">
    <location>
        <begin position="489"/>
        <end position="534"/>
    </location>
</feature>
<evidence type="ECO:0008006" key="5">
    <source>
        <dbReference type="Google" id="ProtNLM"/>
    </source>
</evidence>
<keyword evidence="2" id="KW-1133">Transmembrane helix</keyword>
<evidence type="ECO:0000313" key="4">
    <source>
        <dbReference type="Proteomes" id="UP000039865"/>
    </source>
</evidence>
<feature type="transmembrane region" description="Helical" evidence="2">
    <location>
        <begin position="636"/>
        <end position="656"/>
    </location>
</feature>
<feature type="region of interest" description="Disordered" evidence="1">
    <location>
        <begin position="343"/>
        <end position="387"/>
    </location>
</feature>
<keyword evidence="2" id="KW-0472">Membrane</keyword>
<gene>
    <name evidence="3" type="primary">Contig10442.g11143</name>
    <name evidence="3" type="ORF">STYLEM_8787</name>
</gene>
<feature type="compositionally biased region" description="Basic and acidic residues" evidence="1">
    <location>
        <begin position="366"/>
        <end position="375"/>
    </location>
</feature>
<feature type="compositionally biased region" description="Basic and acidic residues" evidence="1">
    <location>
        <begin position="577"/>
        <end position="590"/>
    </location>
</feature>
<accession>A0A078ABX3</accession>
<feature type="compositionally biased region" description="Acidic residues" evidence="1">
    <location>
        <begin position="354"/>
        <end position="365"/>
    </location>
</feature>
<feature type="region of interest" description="Disordered" evidence="1">
    <location>
        <begin position="567"/>
        <end position="591"/>
    </location>
</feature>
<dbReference type="InParanoid" id="A0A078ABX3"/>
<keyword evidence="4" id="KW-1185">Reference proteome</keyword>